<dbReference type="PANTHER" id="PTHR11814">
    <property type="entry name" value="SULFATE TRANSPORTER"/>
    <property type="match status" value="1"/>
</dbReference>
<dbReference type="OrthoDB" id="288203at2759"/>
<dbReference type="AlphaFoldDB" id="A0A0A1V5E9"/>
<dbReference type="InterPro" id="IPR002645">
    <property type="entry name" value="STAS_dom"/>
</dbReference>
<keyword evidence="4 5" id="KW-0472">Membrane</keyword>
<organism evidence="7 8">
    <name type="scientific">Metarhizium robertsii</name>
    <dbReference type="NCBI Taxonomy" id="568076"/>
    <lineage>
        <taxon>Eukaryota</taxon>
        <taxon>Fungi</taxon>
        <taxon>Dikarya</taxon>
        <taxon>Ascomycota</taxon>
        <taxon>Pezizomycotina</taxon>
        <taxon>Sordariomycetes</taxon>
        <taxon>Hypocreomycetidae</taxon>
        <taxon>Hypocreales</taxon>
        <taxon>Clavicipitaceae</taxon>
        <taxon>Metarhizium</taxon>
    </lineage>
</organism>
<dbReference type="CDD" id="cd07042">
    <property type="entry name" value="STAS_SulP_like_sulfate_transporter"/>
    <property type="match status" value="1"/>
</dbReference>
<evidence type="ECO:0000256" key="2">
    <source>
        <dbReference type="ARBA" id="ARBA00022692"/>
    </source>
</evidence>
<dbReference type="InterPro" id="IPR001902">
    <property type="entry name" value="SLC26A/SulP_fam"/>
</dbReference>
<evidence type="ECO:0000256" key="5">
    <source>
        <dbReference type="SAM" id="Phobius"/>
    </source>
</evidence>
<dbReference type="HOGENOM" id="CLU_003182_8_3_1"/>
<evidence type="ECO:0000256" key="4">
    <source>
        <dbReference type="ARBA" id="ARBA00023136"/>
    </source>
</evidence>
<dbReference type="eggNOG" id="KOG0236">
    <property type="taxonomic scope" value="Eukaryota"/>
</dbReference>
<dbReference type="GO" id="GO:0016020">
    <property type="term" value="C:membrane"/>
    <property type="evidence" value="ECO:0007669"/>
    <property type="project" value="UniProtKB-SubCell"/>
</dbReference>
<accession>A0A0A1V5E9</accession>
<protein>
    <submittedName>
        <fullName evidence="7">Sulfate transporter</fullName>
    </submittedName>
</protein>
<feature type="transmembrane region" description="Helical" evidence="5">
    <location>
        <begin position="216"/>
        <end position="234"/>
    </location>
</feature>
<dbReference type="InterPro" id="IPR011547">
    <property type="entry name" value="SLC26A/SulP_dom"/>
</dbReference>
<comment type="caution">
    <text evidence="7">The sequence shown here is derived from an EMBL/GenBank/DDBJ whole genome shotgun (WGS) entry which is preliminary data.</text>
</comment>
<evidence type="ECO:0000313" key="7">
    <source>
        <dbReference type="EMBL" id="EXV04813.1"/>
    </source>
</evidence>
<dbReference type="Proteomes" id="UP000030151">
    <property type="component" value="Unassembled WGS sequence"/>
</dbReference>
<keyword evidence="3 5" id="KW-1133">Transmembrane helix</keyword>
<feature type="transmembrane region" description="Helical" evidence="5">
    <location>
        <begin position="406"/>
        <end position="426"/>
    </location>
</feature>
<dbReference type="Gene3D" id="3.30.750.24">
    <property type="entry name" value="STAS domain"/>
    <property type="match status" value="1"/>
</dbReference>
<feature type="transmembrane region" description="Helical" evidence="5">
    <location>
        <begin position="65"/>
        <end position="83"/>
    </location>
</feature>
<dbReference type="NCBIfam" id="TIGR00815">
    <property type="entry name" value="sulP"/>
    <property type="match status" value="1"/>
</dbReference>
<proteinExistence type="predicted"/>
<reference evidence="7 8" key="1">
    <citation type="submission" date="2014-02" db="EMBL/GenBank/DDBJ databases">
        <title>The genome sequence of the entomopathogenic fungus Metarhizium robertsii ARSEF 2575.</title>
        <authorList>
            <person name="Giuliano Garisto Donzelli B."/>
            <person name="Roe B.A."/>
            <person name="Macmil S.L."/>
            <person name="Krasnoff S.B."/>
            <person name="Gibson D.M."/>
        </authorList>
    </citation>
    <scope>NUCLEOTIDE SEQUENCE [LARGE SCALE GENOMIC DNA]</scope>
    <source>
        <strain evidence="7 8">ARSEF 2575</strain>
    </source>
</reference>
<dbReference type="SUPFAM" id="SSF52091">
    <property type="entry name" value="SpoIIaa-like"/>
    <property type="match status" value="1"/>
</dbReference>
<dbReference type="Pfam" id="PF00916">
    <property type="entry name" value="Sulfate_transp"/>
    <property type="match status" value="1"/>
</dbReference>
<comment type="subcellular location">
    <subcellularLocation>
        <location evidence="1">Membrane</location>
        <topology evidence="1">Multi-pass membrane protein</topology>
    </subcellularLocation>
</comment>
<keyword evidence="2 5" id="KW-0812">Transmembrane</keyword>
<feature type="transmembrane region" description="Helical" evidence="5">
    <location>
        <begin position="174"/>
        <end position="196"/>
    </location>
</feature>
<feature type="transmembrane region" description="Helical" evidence="5">
    <location>
        <begin position="246"/>
        <end position="268"/>
    </location>
</feature>
<evidence type="ECO:0000256" key="1">
    <source>
        <dbReference type="ARBA" id="ARBA00004141"/>
    </source>
</evidence>
<dbReference type="InterPro" id="IPR036513">
    <property type="entry name" value="STAS_dom_sf"/>
</dbReference>
<dbReference type="Pfam" id="PF01740">
    <property type="entry name" value="STAS"/>
    <property type="match status" value="1"/>
</dbReference>
<dbReference type="EMBL" id="JELW01000002">
    <property type="protein sequence ID" value="EXV04813.1"/>
    <property type="molecule type" value="Genomic_DNA"/>
</dbReference>
<dbReference type="GO" id="GO:0055085">
    <property type="term" value="P:transmembrane transport"/>
    <property type="evidence" value="ECO:0007669"/>
    <property type="project" value="InterPro"/>
</dbReference>
<feature type="domain" description="STAS" evidence="6">
    <location>
        <begin position="493"/>
        <end position="659"/>
    </location>
</feature>
<name>A0A0A1V5E9_9HYPO</name>
<evidence type="ECO:0000259" key="6">
    <source>
        <dbReference type="PROSITE" id="PS50801"/>
    </source>
</evidence>
<dbReference type="PROSITE" id="PS50801">
    <property type="entry name" value="STAS"/>
    <property type="match status" value="1"/>
</dbReference>
<evidence type="ECO:0000313" key="8">
    <source>
        <dbReference type="Proteomes" id="UP000030151"/>
    </source>
</evidence>
<feature type="transmembrane region" description="Helical" evidence="5">
    <location>
        <begin position="90"/>
        <end position="107"/>
    </location>
</feature>
<feature type="transmembrane region" description="Helical" evidence="5">
    <location>
        <begin position="142"/>
        <end position="162"/>
    </location>
</feature>
<gene>
    <name evidence="7" type="ORF">X797_002496</name>
</gene>
<feature type="transmembrane region" description="Helical" evidence="5">
    <location>
        <begin position="438"/>
        <end position="465"/>
    </location>
</feature>
<evidence type="ECO:0000256" key="3">
    <source>
        <dbReference type="ARBA" id="ARBA00022989"/>
    </source>
</evidence>
<sequence>MKSLSQIKDGVAASFRTDPTINRVRGWVGPASRRLPSATAEYLAEKLPVAQWLPHYDLRWLLRDLIAGVTVGVMLIPQGLAYAKIATVPIANGLYASWFPPLLYFFLGTSRELSAGPTSILGLLTAEAVEDLSRQGYRPADISAAMAFMVGVYALAVGLLKLGFLLDFVSAPVLTGWISAVAIVIGLGQVGSLVGLDLPPDVPGIIHGFFAHIRGVKPLTLAIGLTGLAFLLVLEQVGKRNKKGKYVKFVCTSRAVILLVVYTLISYLCNRGRGKDLLWAVTKVDTHGLPAPRPHDPALLKKVAVRAFAPLIAMSVEHLGVGKAFGLRGDYSIDKSQELVFLGVNNMVNSLFGAQATGGAMSRTAVNSDCNVHSPVNFLFTGGLIVLTLYELAPALYWIPKATLSAIIIMAVAHLVARPSQFYRFWKMSFVDFVGSQLALWVTLFTSTEIGLAAAVGFSIVYTLLRLAFPRWIGLSHLETENNHVSLPCAGAASTGVDVPAEAYLVQYTDDILFPNAERVKAAIIQSVKVHFDPASDANVVVDKSRRTWNPATKKQIIKIRKRKGITAFSGDETPLRRVVLDFGRVSFIDTTGVFSIIELKMELRRYIGQDLEFRFVGMVDAVKERFDRSGWEFASPGRQRAEAADVVYSSIDMALWHPGKSDDKDDLSKEKALDA</sequence>